<accession>A0A1H5PGU7</accession>
<name>A0A1H5PGU7_9MICC</name>
<gene>
    <name evidence="1" type="ORF">SAMN04489740_4309</name>
</gene>
<sequence length="35" mass="4083">MKPLGVDHVNLLWNHYRSFGLQELMNLVAGRESTR</sequence>
<dbReference type="EMBL" id="FNTV01000002">
    <property type="protein sequence ID" value="SEF12946.1"/>
    <property type="molecule type" value="Genomic_DNA"/>
</dbReference>
<dbReference type="AlphaFoldDB" id="A0A1H5PGU7"/>
<evidence type="ECO:0000313" key="2">
    <source>
        <dbReference type="Proteomes" id="UP000182725"/>
    </source>
</evidence>
<protein>
    <submittedName>
        <fullName evidence="1">Uncharacterized protein</fullName>
    </submittedName>
</protein>
<evidence type="ECO:0000313" key="1">
    <source>
        <dbReference type="EMBL" id="SEF12946.1"/>
    </source>
</evidence>
<organism evidence="1 2">
    <name type="scientific">Arthrobacter alpinus</name>
    <dbReference type="NCBI Taxonomy" id="656366"/>
    <lineage>
        <taxon>Bacteria</taxon>
        <taxon>Bacillati</taxon>
        <taxon>Actinomycetota</taxon>
        <taxon>Actinomycetes</taxon>
        <taxon>Micrococcales</taxon>
        <taxon>Micrococcaceae</taxon>
        <taxon>Arthrobacter</taxon>
    </lineage>
</organism>
<reference evidence="1 2" key="1">
    <citation type="submission" date="2016-10" db="EMBL/GenBank/DDBJ databases">
        <authorList>
            <person name="de Groot N.N."/>
        </authorList>
    </citation>
    <scope>NUCLEOTIDE SEQUENCE [LARGE SCALE GENOMIC DNA]</scope>
    <source>
        <strain evidence="1 2">DSM 22274</strain>
    </source>
</reference>
<dbReference type="Proteomes" id="UP000182725">
    <property type="component" value="Unassembled WGS sequence"/>
</dbReference>
<proteinExistence type="predicted"/>